<reference evidence="2 3" key="1">
    <citation type="submission" date="2020-10" db="EMBL/GenBank/DDBJ databases">
        <title>Plant Genome Project.</title>
        <authorList>
            <person name="Zhang R.-G."/>
        </authorList>
    </citation>
    <scope>NUCLEOTIDE SEQUENCE [LARGE SCALE GENOMIC DNA]</scope>
    <source>
        <strain evidence="2">FAFU-HL-1</strain>
        <tissue evidence="2">Leaf</tissue>
    </source>
</reference>
<feature type="chain" id="PRO_5032369663" evidence="1">
    <location>
        <begin position="18"/>
        <end position="154"/>
    </location>
</feature>
<keyword evidence="1" id="KW-0732">Signal</keyword>
<dbReference type="AlphaFoldDB" id="A0A835N9U2"/>
<proteinExistence type="predicted"/>
<dbReference type="Proteomes" id="UP000657918">
    <property type="component" value="Unassembled WGS sequence"/>
</dbReference>
<protein>
    <submittedName>
        <fullName evidence="2">Uncharacterized protein</fullName>
    </submittedName>
</protein>
<dbReference type="EMBL" id="JADGMS010000001">
    <property type="protein sequence ID" value="KAF9688958.1"/>
    <property type="molecule type" value="Genomic_DNA"/>
</dbReference>
<evidence type="ECO:0000256" key="1">
    <source>
        <dbReference type="SAM" id="SignalP"/>
    </source>
</evidence>
<organism evidence="2 3">
    <name type="scientific">Salix dunnii</name>
    <dbReference type="NCBI Taxonomy" id="1413687"/>
    <lineage>
        <taxon>Eukaryota</taxon>
        <taxon>Viridiplantae</taxon>
        <taxon>Streptophyta</taxon>
        <taxon>Embryophyta</taxon>
        <taxon>Tracheophyta</taxon>
        <taxon>Spermatophyta</taxon>
        <taxon>Magnoliopsida</taxon>
        <taxon>eudicotyledons</taxon>
        <taxon>Gunneridae</taxon>
        <taxon>Pentapetalae</taxon>
        <taxon>rosids</taxon>
        <taxon>fabids</taxon>
        <taxon>Malpighiales</taxon>
        <taxon>Salicaceae</taxon>
        <taxon>Saliceae</taxon>
        <taxon>Salix</taxon>
    </lineage>
</organism>
<keyword evidence="3" id="KW-1185">Reference proteome</keyword>
<feature type="signal peptide" evidence="1">
    <location>
        <begin position="1"/>
        <end position="17"/>
    </location>
</feature>
<comment type="caution">
    <text evidence="2">The sequence shown here is derived from an EMBL/GenBank/DDBJ whole genome shotgun (WGS) entry which is preliminary data.</text>
</comment>
<sequence length="154" mass="17724">MAWGLLFLCCKSHLITQQRLLFGMIACPLWFQDSLQTNQLPPLTWDLVDYYSGTFCTLQILINIDFHGRFISMLKEDEKVQMNEKYTRPGSDRSPRDRRRWVNSASDSASELLICSHCQLFSYKPLSTVVPNPPEPSLVQTDLPQLHPISSVSY</sequence>
<accession>A0A835N9U2</accession>
<evidence type="ECO:0000313" key="2">
    <source>
        <dbReference type="EMBL" id="KAF9688958.1"/>
    </source>
</evidence>
<evidence type="ECO:0000313" key="3">
    <source>
        <dbReference type="Proteomes" id="UP000657918"/>
    </source>
</evidence>
<name>A0A835N9U2_9ROSI</name>
<gene>
    <name evidence="2" type="ORF">SADUNF_Sadunf01G0042100</name>
</gene>